<dbReference type="STRING" id="281362.AT959_06535"/>
<dbReference type="AlphaFoldDB" id="A0A133XK66"/>
<proteinExistence type="predicted"/>
<dbReference type="Proteomes" id="UP000070186">
    <property type="component" value="Unassembled WGS sequence"/>
</dbReference>
<comment type="caution">
    <text evidence="1">The sequence shown here is derived from an EMBL/GenBank/DDBJ whole genome shotgun (WGS) entry which is preliminary data.</text>
</comment>
<sequence length="185" mass="20307">MLLDRYESLFFNANFKEAASEAGWAAYRGELVLKEGEVADAQGRRKPPHEILKQAALLTAGDELKLITGSLDALQHFPSLLEKYGADIKPGTQGIFFTVNIDKPFVSTINGVPVAFVPLVQGMAWNELIDLVALEKGDFKGQSSADKVVTVYHALKDTKFKYPEVSLDEALSKTNNAKRENHGAI</sequence>
<dbReference type="EMBL" id="LODL01000013">
    <property type="protein sequence ID" value="KXB31331.1"/>
    <property type="molecule type" value="Genomic_DNA"/>
</dbReference>
<name>A0A133XK66_9RHOO</name>
<reference evidence="1 2" key="1">
    <citation type="submission" date="2015-12" db="EMBL/GenBank/DDBJ databases">
        <title>Nitrous oxide reduction kinetics distinguish bacteria harboring typical versus atypical NosZ.</title>
        <authorList>
            <person name="Yoon S."/>
            <person name="Nissen S."/>
            <person name="Park D."/>
            <person name="Sanford R.A."/>
            <person name="Loeffler F.E."/>
        </authorList>
    </citation>
    <scope>NUCLEOTIDE SEQUENCE [LARGE SCALE GENOMIC DNA]</scope>
    <source>
        <strain evidence="1 2">ATCC BAA-841</strain>
    </source>
</reference>
<protein>
    <submittedName>
        <fullName evidence="1">Uncharacterized protein</fullName>
    </submittedName>
</protein>
<accession>A0A133XK66</accession>
<gene>
    <name evidence="1" type="ORF">AT959_06535</name>
</gene>
<dbReference type="RefSeq" id="WP_066881875.1">
    <property type="nucleotide sequence ID" value="NZ_LODL01000013.1"/>
</dbReference>
<evidence type="ECO:0000313" key="1">
    <source>
        <dbReference type="EMBL" id="KXB31331.1"/>
    </source>
</evidence>
<keyword evidence="2" id="KW-1185">Reference proteome</keyword>
<evidence type="ECO:0000313" key="2">
    <source>
        <dbReference type="Proteomes" id="UP000070186"/>
    </source>
</evidence>
<organism evidence="1 2">
    <name type="scientific">Dechloromonas denitrificans</name>
    <dbReference type="NCBI Taxonomy" id="281362"/>
    <lineage>
        <taxon>Bacteria</taxon>
        <taxon>Pseudomonadati</taxon>
        <taxon>Pseudomonadota</taxon>
        <taxon>Betaproteobacteria</taxon>
        <taxon>Rhodocyclales</taxon>
        <taxon>Azonexaceae</taxon>
        <taxon>Dechloromonas</taxon>
    </lineage>
</organism>